<evidence type="ECO:0000313" key="12">
    <source>
        <dbReference type="EMBL" id="CAG5129632.1"/>
    </source>
</evidence>
<evidence type="ECO:0000259" key="10">
    <source>
        <dbReference type="PROSITE" id="PS51030"/>
    </source>
</evidence>
<keyword evidence="2" id="KW-0863">Zinc-finger</keyword>
<dbReference type="Pfam" id="PF00105">
    <property type="entry name" value="zf-C4"/>
    <property type="match status" value="1"/>
</dbReference>
<feature type="compositionally biased region" description="Low complexity" evidence="9">
    <location>
        <begin position="165"/>
        <end position="176"/>
    </location>
</feature>
<dbReference type="OrthoDB" id="6352325at2759"/>
<name>A0A8S3ZQK4_9EUPU</name>
<dbReference type="InterPro" id="IPR000536">
    <property type="entry name" value="Nucl_hrmn_rcpt_lig-bd"/>
</dbReference>
<dbReference type="GO" id="GO:0008270">
    <property type="term" value="F:zinc ion binding"/>
    <property type="evidence" value="ECO:0007669"/>
    <property type="project" value="UniProtKB-KW"/>
</dbReference>
<dbReference type="GO" id="GO:0030154">
    <property type="term" value="P:cell differentiation"/>
    <property type="evidence" value="ECO:0007669"/>
    <property type="project" value="TreeGrafter"/>
</dbReference>
<keyword evidence="8" id="KW-0539">Nucleus</keyword>
<keyword evidence="13" id="KW-1185">Reference proteome</keyword>
<dbReference type="AlphaFoldDB" id="A0A8S3ZQK4"/>
<comment type="caution">
    <text evidence="12">The sequence shown here is derived from an EMBL/GenBank/DDBJ whole genome shotgun (WGS) entry which is preliminary data.</text>
</comment>
<evidence type="ECO:0000256" key="4">
    <source>
        <dbReference type="ARBA" id="ARBA00023015"/>
    </source>
</evidence>
<feature type="non-terminal residue" evidence="12">
    <location>
        <position position="1"/>
    </location>
</feature>
<feature type="domain" description="Nuclear receptor" evidence="10">
    <location>
        <begin position="20"/>
        <end position="49"/>
    </location>
</feature>
<feature type="non-terminal residue" evidence="12">
    <location>
        <position position="343"/>
    </location>
</feature>
<feature type="domain" description="NR LBD" evidence="11">
    <location>
        <begin position="185"/>
        <end position="343"/>
    </location>
</feature>
<dbReference type="Pfam" id="PF00104">
    <property type="entry name" value="Hormone_recep"/>
    <property type="match status" value="1"/>
</dbReference>
<evidence type="ECO:0000256" key="1">
    <source>
        <dbReference type="ARBA" id="ARBA00022723"/>
    </source>
</evidence>
<keyword evidence="6" id="KW-0804">Transcription</keyword>
<dbReference type="InterPro" id="IPR001628">
    <property type="entry name" value="Znf_hrmn_rcpt"/>
</dbReference>
<protein>
    <recommendedName>
        <fullName evidence="14">Nuclear receptor domain-containing protein</fullName>
    </recommendedName>
</protein>
<dbReference type="GO" id="GO:0000978">
    <property type="term" value="F:RNA polymerase II cis-regulatory region sequence-specific DNA binding"/>
    <property type="evidence" value="ECO:0007669"/>
    <property type="project" value="TreeGrafter"/>
</dbReference>
<dbReference type="SUPFAM" id="SSF57716">
    <property type="entry name" value="Glucocorticoid receptor-like (DNA-binding domain)"/>
    <property type="match status" value="1"/>
</dbReference>
<reference evidence="12" key="1">
    <citation type="submission" date="2021-04" db="EMBL/GenBank/DDBJ databases">
        <authorList>
            <consortium name="Molecular Ecology Group"/>
        </authorList>
    </citation>
    <scope>NUCLEOTIDE SEQUENCE</scope>
</reference>
<gene>
    <name evidence="12" type="ORF">CUNI_LOCUS15190</name>
</gene>
<organism evidence="12 13">
    <name type="scientific">Candidula unifasciata</name>
    <dbReference type="NCBI Taxonomy" id="100452"/>
    <lineage>
        <taxon>Eukaryota</taxon>
        <taxon>Metazoa</taxon>
        <taxon>Spiralia</taxon>
        <taxon>Lophotrochozoa</taxon>
        <taxon>Mollusca</taxon>
        <taxon>Gastropoda</taxon>
        <taxon>Heterobranchia</taxon>
        <taxon>Euthyneura</taxon>
        <taxon>Panpulmonata</taxon>
        <taxon>Eupulmonata</taxon>
        <taxon>Stylommatophora</taxon>
        <taxon>Helicina</taxon>
        <taxon>Helicoidea</taxon>
        <taxon>Geomitridae</taxon>
        <taxon>Candidula</taxon>
    </lineage>
</organism>
<evidence type="ECO:0000256" key="9">
    <source>
        <dbReference type="SAM" id="MobiDB-lite"/>
    </source>
</evidence>
<evidence type="ECO:0000256" key="2">
    <source>
        <dbReference type="ARBA" id="ARBA00022771"/>
    </source>
</evidence>
<dbReference type="InterPro" id="IPR050234">
    <property type="entry name" value="Nuclear_hormone_rcpt_NR1"/>
</dbReference>
<evidence type="ECO:0000256" key="5">
    <source>
        <dbReference type="ARBA" id="ARBA00023125"/>
    </source>
</evidence>
<dbReference type="SMART" id="SM00399">
    <property type="entry name" value="ZnF_C4"/>
    <property type="match status" value="1"/>
</dbReference>
<dbReference type="InterPro" id="IPR035500">
    <property type="entry name" value="NHR-like_dom_sf"/>
</dbReference>
<dbReference type="PANTHER" id="PTHR24082">
    <property type="entry name" value="NUCLEAR HORMONE RECEPTOR"/>
    <property type="match status" value="1"/>
</dbReference>
<keyword evidence="1" id="KW-0479">Metal-binding</keyword>
<proteinExistence type="predicted"/>
<dbReference type="Gene3D" id="1.10.565.10">
    <property type="entry name" value="Retinoid X Receptor"/>
    <property type="match status" value="1"/>
</dbReference>
<evidence type="ECO:0000313" key="13">
    <source>
        <dbReference type="Proteomes" id="UP000678393"/>
    </source>
</evidence>
<dbReference type="PANTHER" id="PTHR24082:SF283">
    <property type="entry name" value="NUCLEAR HORMONE RECEPTOR HR96"/>
    <property type="match status" value="1"/>
</dbReference>
<dbReference type="Proteomes" id="UP000678393">
    <property type="component" value="Unassembled WGS sequence"/>
</dbReference>
<dbReference type="GO" id="GO:0004879">
    <property type="term" value="F:nuclear receptor activity"/>
    <property type="evidence" value="ECO:0007669"/>
    <property type="project" value="TreeGrafter"/>
</dbReference>
<keyword evidence="3" id="KW-0862">Zinc</keyword>
<evidence type="ECO:0000256" key="7">
    <source>
        <dbReference type="ARBA" id="ARBA00023170"/>
    </source>
</evidence>
<evidence type="ECO:0008006" key="14">
    <source>
        <dbReference type="Google" id="ProtNLM"/>
    </source>
</evidence>
<dbReference type="Gene3D" id="3.30.50.10">
    <property type="entry name" value="Erythroid Transcription Factor GATA-1, subunit A"/>
    <property type="match status" value="1"/>
</dbReference>
<dbReference type="SUPFAM" id="SSF48508">
    <property type="entry name" value="Nuclear receptor ligand-binding domain"/>
    <property type="match status" value="1"/>
</dbReference>
<evidence type="ECO:0000259" key="11">
    <source>
        <dbReference type="PROSITE" id="PS51843"/>
    </source>
</evidence>
<feature type="compositionally biased region" description="Low complexity" evidence="9">
    <location>
        <begin position="137"/>
        <end position="153"/>
    </location>
</feature>
<keyword evidence="5" id="KW-0238">DNA-binding</keyword>
<dbReference type="PRINTS" id="PR00047">
    <property type="entry name" value="STROIDFINGER"/>
</dbReference>
<dbReference type="InterPro" id="IPR013088">
    <property type="entry name" value="Znf_NHR/GATA"/>
</dbReference>
<dbReference type="PROSITE" id="PS51030">
    <property type="entry name" value="NUCLEAR_REC_DBD_2"/>
    <property type="match status" value="1"/>
</dbReference>
<keyword evidence="7" id="KW-0675">Receptor</keyword>
<dbReference type="GO" id="GO:0045944">
    <property type="term" value="P:positive regulation of transcription by RNA polymerase II"/>
    <property type="evidence" value="ECO:0007669"/>
    <property type="project" value="TreeGrafter"/>
</dbReference>
<dbReference type="EMBL" id="CAJHNH020003602">
    <property type="protein sequence ID" value="CAG5129632.1"/>
    <property type="molecule type" value="Genomic_DNA"/>
</dbReference>
<dbReference type="PROSITE" id="PS00031">
    <property type="entry name" value="NUCLEAR_REC_DBD_1"/>
    <property type="match status" value="1"/>
</dbReference>
<feature type="region of interest" description="Disordered" evidence="9">
    <location>
        <begin position="136"/>
        <end position="176"/>
    </location>
</feature>
<sequence>DGPCTSSDTSLSSMSGNKKDKLCLVCGDKALGYNFNAVSCESCKAFFRRNAHKGVCSILLNTRATYDEQKKQRKQKIIINKLRRQGQLPPQDTYSASTKDLLTPIRGLVAKNPDQFLASHTEFGTCNIAIKKEDADSLSSPGSVTSPTGSCGSHGPKFPSKSRSHSASSSEAEQVQSVISMMSPDDQCLINELVAAMEAGSFLIMSSSSLKMMPSNTEDFINMAELFVRKVIKVAKNIAYFKHLHKDDQMSLLKGSVVDIMMLRSAVNYDPFTESWSLNTKGCINHGSSQATGERISAEILKMGSSESKQLFLTYSKFIKSLMSTIHGDLLALKLLILMSLFS</sequence>
<evidence type="ECO:0000256" key="8">
    <source>
        <dbReference type="ARBA" id="ARBA00023242"/>
    </source>
</evidence>
<dbReference type="PROSITE" id="PS51843">
    <property type="entry name" value="NR_LBD"/>
    <property type="match status" value="1"/>
</dbReference>
<keyword evidence="4" id="KW-0805">Transcription regulation</keyword>
<evidence type="ECO:0000256" key="3">
    <source>
        <dbReference type="ARBA" id="ARBA00022833"/>
    </source>
</evidence>
<accession>A0A8S3ZQK4</accession>
<evidence type="ECO:0000256" key="6">
    <source>
        <dbReference type="ARBA" id="ARBA00023163"/>
    </source>
</evidence>
<dbReference type="GO" id="GO:0000122">
    <property type="term" value="P:negative regulation of transcription by RNA polymerase II"/>
    <property type="evidence" value="ECO:0007669"/>
    <property type="project" value="TreeGrafter"/>
</dbReference>